<reference evidence="2" key="1">
    <citation type="journal article" date="2019" name="Int. J. Syst. Evol. Microbiol.">
        <title>The Global Catalogue of Microorganisms (GCM) 10K type strain sequencing project: providing services to taxonomists for standard genome sequencing and annotation.</title>
        <authorList>
            <consortium name="The Broad Institute Genomics Platform"/>
            <consortium name="The Broad Institute Genome Sequencing Center for Infectious Disease"/>
            <person name="Wu L."/>
            <person name="Ma J."/>
        </authorList>
    </citation>
    <scope>NUCLEOTIDE SEQUENCE [LARGE SCALE GENOMIC DNA]</scope>
    <source>
        <strain evidence="2">KCTC 42217</strain>
    </source>
</reference>
<dbReference type="EMBL" id="JBHUHZ010000001">
    <property type="protein sequence ID" value="MFD2162483.1"/>
    <property type="molecule type" value="Genomic_DNA"/>
</dbReference>
<gene>
    <name evidence="1" type="ORF">ACFSJU_08760</name>
</gene>
<dbReference type="Proteomes" id="UP001597387">
    <property type="component" value="Unassembled WGS sequence"/>
</dbReference>
<dbReference type="RefSeq" id="WP_255903524.1">
    <property type="nucleotide sequence ID" value="NZ_JAFMZO010000003.1"/>
</dbReference>
<keyword evidence="2" id="KW-1185">Reference proteome</keyword>
<comment type="caution">
    <text evidence="1">The sequence shown here is derived from an EMBL/GenBank/DDBJ whole genome shotgun (WGS) entry which is preliminary data.</text>
</comment>
<name>A0ABW4ZK71_9SPHI</name>
<proteinExistence type="predicted"/>
<evidence type="ECO:0000313" key="2">
    <source>
        <dbReference type="Proteomes" id="UP001597387"/>
    </source>
</evidence>
<accession>A0ABW4ZK71</accession>
<sequence>MNRRTVLAISAATFIVLSFAYDNFYTTDMIIGTYVYDFPWIVAEGPSKGDKLILKENGDFESDTWGKGVYKLDGSRLQLNYSCEFGKAGFETSIYRRFFWGKPRISIERDIGYYFRKKD</sequence>
<evidence type="ECO:0000313" key="1">
    <source>
        <dbReference type="EMBL" id="MFD2162483.1"/>
    </source>
</evidence>
<protein>
    <submittedName>
        <fullName evidence="1">Uncharacterized protein</fullName>
    </submittedName>
</protein>
<organism evidence="1 2">
    <name type="scientific">Paradesertivirga mongoliensis</name>
    <dbReference type="NCBI Taxonomy" id="2100740"/>
    <lineage>
        <taxon>Bacteria</taxon>
        <taxon>Pseudomonadati</taxon>
        <taxon>Bacteroidota</taxon>
        <taxon>Sphingobacteriia</taxon>
        <taxon>Sphingobacteriales</taxon>
        <taxon>Sphingobacteriaceae</taxon>
        <taxon>Paradesertivirga</taxon>
    </lineage>
</organism>